<dbReference type="EMBL" id="LAZP02000898">
    <property type="protein sequence ID" value="PFH55474.1"/>
    <property type="molecule type" value="Genomic_DNA"/>
</dbReference>
<proteinExistence type="predicted"/>
<comment type="caution">
    <text evidence="1">The sequence shown here is derived from an EMBL/GenBank/DDBJ whole genome shotgun (WGS) entry which is preliminary data.</text>
</comment>
<reference evidence="1 2" key="1">
    <citation type="journal article" date="2015" name="BMC Genomics">
        <title>Gene expression during zombie ant biting behavior reflects the complexity underlying fungal parasitic behavioral manipulation.</title>
        <authorList>
            <person name="de Bekker C."/>
            <person name="Ohm R.A."/>
            <person name="Loreto R.G."/>
            <person name="Sebastian A."/>
            <person name="Albert I."/>
            <person name="Merrow M."/>
            <person name="Brachmann A."/>
            <person name="Hughes D.P."/>
        </authorList>
    </citation>
    <scope>NUCLEOTIDE SEQUENCE [LARGE SCALE GENOMIC DNA]</scope>
    <source>
        <strain evidence="1 2">SC16a</strain>
    </source>
</reference>
<dbReference type="AlphaFoldDB" id="A0A2A9P2S3"/>
<reference evidence="1 2" key="2">
    <citation type="journal article" date="2017" name="Sci. Rep.">
        <title>Ant-infecting Ophiocordyceps genomes reveal a high diversity of potential behavioral manipulation genes and a possible major role for enterotoxins.</title>
        <authorList>
            <person name="de Bekker C."/>
            <person name="Ohm R.A."/>
            <person name="Evans H.C."/>
            <person name="Brachmann A."/>
            <person name="Hughes D.P."/>
        </authorList>
    </citation>
    <scope>NUCLEOTIDE SEQUENCE [LARGE SCALE GENOMIC DNA]</scope>
    <source>
        <strain evidence="1 2">SC16a</strain>
    </source>
</reference>
<organism evidence="1 2">
    <name type="scientific">Ophiocordyceps unilateralis</name>
    <name type="common">Zombie-ant fungus</name>
    <name type="synonym">Torrubia unilateralis</name>
    <dbReference type="NCBI Taxonomy" id="268505"/>
    <lineage>
        <taxon>Eukaryota</taxon>
        <taxon>Fungi</taxon>
        <taxon>Dikarya</taxon>
        <taxon>Ascomycota</taxon>
        <taxon>Pezizomycotina</taxon>
        <taxon>Sordariomycetes</taxon>
        <taxon>Hypocreomycetidae</taxon>
        <taxon>Hypocreales</taxon>
        <taxon>Ophiocordycipitaceae</taxon>
        <taxon>Ophiocordyceps</taxon>
    </lineage>
</organism>
<gene>
    <name evidence="1" type="ORF">XA68_18199</name>
</gene>
<keyword evidence="2" id="KW-1185">Reference proteome</keyword>
<evidence type="ECO:0000313" key="2">
    <source>
        <dbReference type="Proteomes" id="UP000037136"/>
    </source>
</evidence>
<evidence type="ECO:0000313" key="1">
    <source>
        <dbReference type="EMBL" id="PFH55474.1"/>
    </source>
</evidence>
<name>A0A2A9P2S3_OPHUN</name>
<protein>
    <submittedName>
        <fullName evidence="1">Uncharacterized protein</fullName>
    </submittedName>
</protein>
<dbReference type="Proteomes" id="UP000037136">
    <property type="component" value="Unassembled WGS sequence"/>
</dbReference>
<accession>A0A2A9P2S3</accession>
<sequence>MLKEDDATNAKHVEGRALRVSLTNRERHHVTFWLSATTISERVITLWRRSSLSCDDIITRRSTLFYRPGLSAFSQAPFA</sequence>